<dbReference type="SUPFAM" id="SSF53901">
    <property type="entry name" value="Thiolase-like"/>
    <property type="match status" value="2"/>
</dbReference>
<protein>
    <recommendedName>
        <fullName evidence="1">Thiolase C-terminal domain-containing protein</fullName>
    </recommendedName>
</protein>
<sequence>MKKAFITGVANTRCGKLPEESALSLHATVAREAAADAGIDLKDVDGLLCAYSFTEPHPMLAHVVAEYLGIQPAFAACVSAGGATGALHVMTAKALVESGMCRNVLCLTGDNRLTGMAPGAAVAALADFGHSEFEVPYGITIPAAYGLVAQRYMHDTGLTLEHMAHIAVTTRNHARRHPDAQMRKPLSVEDVMASRPIAEPLRLFDCALISDGAAGIMVSAGSTGGKPAIRILGAGQKGTHEHLMAAPRDLQSFGCKHSAADAFREAGMTVKNIDVAEIYDSFTITLAIELESIGFFEKGTVGPAAAEGALDLGGALPCNTHGGLLSFGHSGAAGGAFHVVEGVRQLRGEAGERQVKDAATCYVHGDGGTLSAHVSLILERAA</sequence>
<dbReference type="RefSeq" id="WP_109793627.1">
    <property type="nucleotide sequence ID" value="NZ_PHIG01000032.1"/>
</dbReference>
<organism evidence="2 3">
    <name type="scientific">Minwuia thermotolerans</name>
    <dbReference type="NCBI Taxonomy" id="2056226"/>
    <lineage>
        <taxon>Bacteria</taxon>
        <taxon>Pseudomonadati</taxon>
        <taxon>Pseudomonadota</taxon>
        <taxon>Alphaproteobacteria</taxon>
        <taxon>Minwuiales</taxon>
        <taxon>Minwuiaceae</taxon>
        <taxon>Minwuia</taxon>
    </lineage>
</organism>
<dbReference type="AlphaFoldDB" id="A0A2M9G1L1"/>
<dbReference type="InterPro" id="IPR055140">
    <property type="entry name" value="Thiolase_C_2"/>
</dbReference>
<dbReference type="GO" id="GO:0003988">
    <property type="term" value="F:acetyl-CoA C-acyltransferase activity"/>
    <property type="evidence" value="ECO:0007669"/>
    <property type="project" value="UniProtKB-ARBA"/>
</dbReference>
<dbReference type="InterPro" id="IPR016039">
    <property type="entry name" value="Thiolase-like"/>
</dbReference>
<name>A0A2M9G1L1_9PROT</name>
<keyword evidence="3" id="KW-1185">Reference proteome</keyword>
<reference evidence="2 3" key="1">
    <citation type="submission" date="2017-11" db="EMBL/GenBank/DDBJ databases">
        <title>Draft genome sequence of Rhizobiales bacterium SY3-13.</title>
        <authorList>
            <person name="Sun C."/>
        </authorList>
    </citation>
    <scope>NUCLEOTIDE SEQUENCE [LARGE SCALE GENOMIC DNA]</scope>
    <source>
        <strain evidence="2 3">SY3-13</strain>
    </source>
</reference>
<evidence type="ECO:0000259" key="1">
    <source>
        <dbReference type="Pfam" id="PF22691"/>
    </source>
</evidence>
<dbReference type="CDD" id="cd00829">
    <property type="entry name" value="SCP-x_thiolase"/>
    <property type="match status" value="1"/>
</dbReference>
<gene>
    <name evidence="2" type="ORF">CVT23_11135</name>
</gene>
<accession>A0A2M9G1L1</accession>
<dbReference type="InterPro" id="IPR002155">
    <property type="entry name" value="Thiolase"/>
</dbReference>
<proteinExistence type="predicted"/>
<dbReference type="PANTHER" id="PTHR42870">
    <property type="entry name" value="ACETYL-COA C-ACETYLTRANSFERASE"/>
    <property type="match status" value="1"/>
</dbReference>
<dbReference type="EMBL" id="PHIG01000032">
    <property type="protein sequence ID" value="PJK29602.1"/>
    <property type="molecule type" value="Genomic_DNA"/>
</dbReference>
<dbReference type="Proteomes" id="UP000229498">
    <property type="component" value="Unassembled WGS sequence"/>
</dbReference>
<dbReference type="PANTHER" id="PTHR42870:SF1">
    <property type="entry name" value="NON-SPECIFIC LIPID-TRANSFER PROTEIN-LIKE 2"/>
    <property type="match status" value="1"/>
</dbReference>
<dbReference type="Gene3D" id="3.40.47.10">
    <property type="match status" value="1"/>
</dbReference>
<dbReference type="OrthoDB" id="9790314at2"/>
<dbReference type="Pfam" id="PF22691">
    <property type="entry name" value="Thiolase_C_1"/>
    <property type="match status" value="1"/>
</dbReference>
<evidence type="ECO:0000313" key="3">
    <source>
        <dbReference type="Proteomes" id="UP000229498"/>
    </source>
</evidence>
<evidence type="ECO:0000313" key="2">
    <source>
        <dbReference type="EMBL" id="PJK29602.1"/>
    </source>
</evidence>
<comment type="caution">
    <text evidence="2">The sequence shown here is derived from an EMBL/GenBank/DDBJ whole genome shotgun (WGS) entry which is preliminary data.</text>
</comment>
<feature type="domain" description="Thiolase C-terminal" evidence="1">
    <location>
        <begin position="238"/>
        <end position="380"/>
    </location>
</feature>
<dbReference type="PIRSF" id="PIRSF000429">
    <property type="entry name" value="Ac-CoA_Ac_transf"/>
    <property type="match status" value="1"/>
</dbReference>